<dbReference type="EMBL" id="CP058579">
    <property type="protein sequence ID" value="QLG62060.1"/>
    <property type="molecule type" value="Genomic_DNA"/>
</dbReference>
<keyword evidence="2" id="KW-1185">Reference proteome</keyword>
<evidence type="ECO:0000313" key="2">
    <source>
        <dbReference type="Proteomes" id="UP000509626"/>
    </source>
</evidence>
<protein>
    <submittedName>
        <fullName evidence="1">Uncharacterized protein</fullName>
    </submittedName>
</protein>
<gene>
    <name evidence="1" type="ORF">HUG12_10105</name>
</gene>
<organism evidence="1 2">
    <name type="scientific">Halorarum salinum</name>
    <dbReference type="NCBI Taxonomy" id="2743089"/>
    <lineage>
        <taxon>Archaea</taxon>
        <taxon>Methanobacteriati</taxon>
        <taxon>Methanobacteriota</taxon>
        <taxon>Stenosarchaea group</taxon>
        <taxon>Halobacteria</taxon>
        <taxon>Halobacteriales</taxon>
        <taxon>Haloferacaceae</taxon>
        <taxon>Halorarum</taxon>
    </lineage>
</organism>
<dbReference type="AlphaFoldDB" id="A0A7D5QBR4"/>
<proteinExistence type="predicted"/>
<reference evidence="1 2" key="1">
    <citation type="submission" date="2020-06" db="EMBL/GenBank/DDBJ databases">
        <title>NJ-3-1, isolated from saline soil.</title>
        <authorList>
            <person name="Cui H.L."/>
            <person name="Shi X."/>
        </authorList>
    </citation>
    <scope>NUCLEOTIDE SEQUENCE [LARGE SCALE GENOMIC DNA]</scope>
    <source>
        <strain evidence="1 2">NJ-3-1</strain>
    </source>
</reference>
<name>A0A7D5QBR4_9EURY</name>
<dbReference type="RefSeq" id="WP_179268645.1">
    <property type="nucleotide sequence ID" value="NZ_CP058579.1"/>
</dbReference>
<dbReference type="GeneID" id="56037814"/>
<evidence type="ECO:0000313" key="1">
    <source>
        <dbReference type="EMBL" id="QLG62060.1"/>
    </source>
</evidence>
<accession>A0A7D5QBR4</accession>
<dbReference type="KEGG" id="halu:HUG12_10105"/>
<sequence>MPDEQYFAVINDNHTPTAPENDVCIPFCLDGAGNPIIVEEKEDALWLRDRTRDGYDNPAINVYRVTLHEEAIEREGDGGEA</sequence>
<dbReference type="Proteomes" id="UP000509626">
    <property type="component" value="Chromosome"/>
</dbReference>